<comment type="caution">
    <text evidence="1">The sequence shown here is derived from an EMBL/GenBank/DDBJ whole genome shotgun (WGS) entry which is preliminary data.</text>
</comment>
<protein>
    <submittedName>
        <fullName evidence="1">Uncharacterized protein</fullName>
    </submittedName>
</protein>
<sequence length="93" mass="10545">MIETDNTVAAFNISRGAAATALVKLTDRFLQEAERLEIQLTSLQVPGKENQVADSLSHLEISGDYMINPAVLFSNHIIRITMMKQNERYKFFE</sequence>
<evidence type="ECO:0000313" key="2">
    <source>
        <dbReference type="Proteomes" id="UP000324800"/>
    </source>
</evidence>
<organism evidence="1 2">
    <name type="scientific">Streblomastix strix</name>
    <dbReference type="NCBI Taxonomy" id="222440"/>
    <lineage>
        <taxon>Eukaryota</taxon>
        <taxon>Metamonada</taxon>
        <taxon>Preaxostyla</taxon>
        <taxon>Oxymonadida</taxon>
        <taxon>Streblomastigidae</taxon>
        <taxon>Streblomastix</taxon>
    </lineage>
</organism>
<name>A0A5J4U9Q7_9EUKA</name>
<dbReference type="AlphaFoldDB" id="A0A5J4U9Q7"/>
<accession>A0A5J4U9Q7</accession>
<dbReference type="EMBL" id="SNRW01018847">
    <property type="protein sequence ID" value="KAA6366940.1"/>
    <property type="molecule type" value="Genomic_DNA"/>
</dbReference>
<proteinExistence type="predicted"/>
<dbReference type="Proteomes" id="UP000324800">
    <property type="component" value="Unassembled WGS sequence"/>
</dbReference>
<reference evidence="1 2" key="1">
    <citation type="submission" date="2019-03" db="EMBL/GenBank/DDBJ databases">
        <title>Single cell metagenomics reveals metabolic interactions within the superorganism composed of flagellate Streblomastix strix and complex community of Bacteroidetes bacteria on its surface.</title>
        <authorList>
            <person name="Treitli S.C."/>
            <person name="Kolisko M."/>
            <person name="Husnik F."/>
            <person name="Keeling P."/>
            <person name="Hampl V."/>
        </authorList>
    </citation>
    <scope>NUCLEOTIDE SEQUENCE [LARGE SCALE GENOMIC DNA]</scope>
    <source>
        <strain evidence="1">ST1C</strain>
    </source>
</reference>
<evidence type="ECO:0000313" key="1">
    <source>
        <dbReference type="EMBL" id="KAA6366940.1"/>
    </source>
</evidence>
<gene>
    <name evidence="1" type="ORF">EZS28_037532</name>
</gene>